<accession>A0A8J3Q9U7</accession>
<evidence type="ECO:0000256" key="2">
    <source>
        <dbReference type="ARBA" id="ARBA00022801"/>
    </source>
</evidence>
<dbReference type="SUPFAM" id="SSF50891">
    <property type="entry name" value="Cyclophilin-like"/>
    <property type="match status" value="1"/>
</dbReference>
<dbReference type="Pfam" id="PF02626">
    <property type="entry name" value="CT_A_B"/>
    <property type="match status" value="1"/>
</dbReference>
<proteinExistence type="predicted"/>
<reference evidence="5" key="1">
    <citation type="submission" date="2021-01" db="EMBL/GenBank/DDBJ databases">
        <title>Whole genome shotgun sequence of Rhizocola hellebori NBRC 109834.</title>
        <authorList>
            <person name="Komaki H."/>
            <person name="Tamura T."/>
        </authorList>
    </citation>
    <scope>NUCLEOTIDE SEQUENCE</scope>
    <source>
        <strain evidence="5">NBRC 109834</strain>
    </source>
</reference>
<sequence length="275" mass="28342">MLEVLGVGPLATIQDQGRPGYAHLGVSRSGALDPPALERANRLVGNPASAAGLELSFGRFAARVHSDTVVAITGATAPVSVDGQDVSGVVAVRAGQTIEVGSPTAGVHCYLAVRGGIEVPPVLGSRSTDTLSGLGPAPLKVGTQLTFGQEQGIAAAEPAALEYGDEIRLRVRFGPREDWFRSAEELTWNRYQMGMANRIGARLNGPALARSVAVELPSEGLMAGAVQVPGDGKPIIFLADHPTTGGYPVIAVVHPADLPLIAQARPGASVVFRGP</sequence>
<dbReference type="PANTHER" id="PTHR43309:SF3">
    <property type="entry name" value="5-OXOPROLINASE SUBUNIT C"/>
    <property type="match status" value="1"/>
</dbReference>
<dbReference type="PANTHER" id="PTHR43309">
    <property type="entry name" value="5-OXOPROLINASE SUBUNIT C"/>
    <property type="match status" value="1"/>
</dbReference>
<dbReference type="Proteomes" id="UP000612899">
    <property type="component" value="Unassembled WGS sequence"/>
</dbReference>
<protein>
    <submittedName>
        <fullName evidence="5">Allophanate hydrolase</fullName>
    </submittedName>
</protein>
<dbReference type="InterPro" id="IPR052708">
    <property type="entry name" value="PxpC"/>
</dbReference>
<organism evidence="5 6">
    <name type="scientific">Rhizocola hellebori</name>
    <dbReference type="NCBI Taxonomy" id="1392758"/>
    <lineage>
        <taxon>Bacteria</taxon>
        <taxon>Bacillati</taxon>
        <taxon>Actinomycetota</taxon>
        <taxon>Actinomycetes</taxon>
        <taxon>Micromonosporales</taxon>
        <taxon>Micromonosporaceae</taxon>
        <taxon>Rhizocola</taxon>
    </lineage>
</organism>
<evidence type="ECO:0000313" key="5">
    <source>
        <dbReference type="EMBL" id="GIH05828.1"/>
    </source>
</evidence>
<dbReference type="NCBIfam" id="TIGR00724">
    <property type="entry name" value="urea_amlyse_rel"/>
    <property type="match status" value="1"/>
</dbReference>
<dbReference type="AlphaFoldDB" id="A0A8J3Q9U7"/>
<dbReference type="GO" id="GO:0016787">
    <property type="term" value="F:hydrolase activity"/>
    <property type="evidence" value="ECO:0007669"/>
    <property type="project" value="UniProtKB-KW"/>
</dbReference>
<dbReference type="SMART" id="SM00797">
    <property type="entry name" value="AHS2"/>
    <property type="match status" value="1"/>
</dbReference>
<dbReference type="InterPro" id="IPR003778">
    <property type="entry name" value="CT_A_B"/>
</dbReference>
<evidence type="ECO:0000256" key="3">
    <source>
        <dbReference type="ARBA" id="ARBA00022840"/>
    </source>
</evidence>
<keyword evidence="3" id="KW-0067">ATP-binding</keyword>
<keyword evidence="2 5" id="KW-0378">Hydrolase</keyword>
<gene>
    <name evidence="5" type="ORF">Rhe02_38950</name>
</gene>
<feature type="domain" description="Carboxyltransferase" evidence="4">
    <location>
        <begin position="23"/>
        <end position="273"/>
    </location>
</feature>
<dbReference type="GO" id="GO:0005524">
    <property type="term" value="F:ATP binding"/>
    <property type="evidence" value="ECO:0007669"/>
    <property type="project" value="UniProtKB-KW"/>
</dbReference>
<dbReference type="InterPro" id="IPR029000">
    <property type="entry name" value="Cyclophilin-like_dom_sf"/>
</dbReference>
<keyword evidence="6" id="KW-1185">Reference proteome</keyword>
<dbReference type="Gene3D" id="2.40.100.10">
    <property type="entry name" value="Cyclophilin-like"/>
    <property type="match status" value="1"/>
</dbReference>
<comment type="caution">
    <text evidence="5">The sequence shown here is derived from an EMBL/GenBank/DDBJ whole genome shotgun (WGS) entry which is preliminary data.</text>
</comment>
<dbReference type="RefSeq" id="WP_203909665.1">
    <property type="nucleotide sequence ID" value="NZ_BONY01000022.1"/>
</dbReference>
<keyword evidence="1" id="KW-0547">Nucleotide-binding</keyword>
<name>A0A8J3Q9U7_9ACTN</name>
<evidence type="ECO:0000259" key="4">
    <source>
        <dbReference type="SMART" id="SM00797"/>
    </source>
</evidence>
<evidence type="ECO:0000256" key="1">
    <source>
        <dbReference type="ARBA" id="ARBA00022741"/>
    </source>
</evidence>
<evidence type="ECO:0000313" key="6">
    <source>
        <dbReference type="Proteomes" id="UP000612899"/>
    </source>
</evidence>
<dbReference type="EMBL" id="BONY01000022">
    <property type="protein sequence ID" value="GIH05828.1"/>
    <property type="molecule type" value="Genomic_DNA"/>
</dbReference>